<dbReference type="RefSeq" id="WP_181193780.1">
    <property type="nucleotide sequence ID" value="NZ_JABFEE010000001.1"/>
</dbReference>
<sequence>MGIRPRASGEQIIIRDVRDELTDDLTATAGEVGQPIGEALDEIYATAQSANTSAGELAARIARLEGRDVVVKDEAGRLQAADPAEPDDVATKRYVDGQVRTAGQVQSAVLTTGERTGAWAKWKPDTCPPWLGIGSNSLTLPSGHWRVEVVQGQVVIYENGALRAKAPTGWVGVVLGSGQIYDGAGGAMVIITRLY</sequence>
<gene>
    <name evidence="1" type="ORF">HMC16_00220</name>
</gene>
<dbReference type="Proteomes" id="UP000581408">
    <property type="component" value="Unassembled WGS sequence"/>
</dbReference>
<organism evidence="1 2">
    <name type="scientific">Corynebacterium wankanglinii</name>
    <dbReference type="NCBI Taxonomy" id="2735136"/>
    <lineage>
        <taxon>Bacteria</taxon>
        <taxon>Bacillati</taxon>
        <taxon>Actinomycetota</taxon>
        <taxon>Actinomycetes</taxon>
        <taxon>Mycobacteriales</taxon>
        <taxon>Corynebacteriaceae</taxon>
        <taxon>Corynebacterium</taxon>
    </lineage>
</organism>
<evidence type="ECO:0000313" key="2">
    <source>
        <dbReference type="Proteomes" id="UP000581408"/>
    </source>
</evidence>
<accession>A0A838CH14</accession>
<reference evidence="1 2" key="1">
    <citation type="submission" date="2020-05" db="EMBL/GenBank/DDBJ databases">
        <title>Descriptions of Corynebacterium xxxx sp. nov., Corynebacterium yyyy sp. nov. and Corynebacterium zzzz sp. nov.</title>
        <authorList>
            <person name="Zhang G."/>
        </authorList>
    </citation>
    <scope>NUCLEOTIDE SEQUENCE [LARGE SCALE GENOMIC DNA]</scope>
    <source>
        <strain evidence="2">zg-915</strain>
    </source>
</reference>
<proteinExistence type="predicted"/>
<evidence type="ECO:0000313" key="1">
    <source>
        <dbReference type="EMBL" id="MBA1834172.1"/>
    </source>
</evidence>
<dbReference type="AlphaFoldDB" id="A0A838CH14"/>
<protein>
    <submittedName>
        <fullName evidence="1">Uncharacterized protein</fullName>
    </submittedName>
</protein>
<dbReference type="EMBL" id="JABFEE010000001">
    <property type="protein sequence ID" value="MBA1834172.1"/>
    <property type="molecule type" value="Genomic_DNA"/>
</dbReference>
<name>A0A838CH14_9CORY</name>
<comment type="caution">
    <text evidence="1">The sequence shown here is derived from an EMBL/GenBank/DDBJ whole genome shotgun (WGS) entry which is preliminary data.</text>
</comment>